<dbReference type="SUPFAM" id="SSF55785">
    <property type="entry name" value="PYP-like sensor domain (PAS domain)"/>
    <property type="match status" value="2"/>
</dbReference>
<sequence length="714" mass="80780">MDKHFRQLIGLAIAALVASCTLLALALDYYLSPINPAPRQVSPILFWQLWGTGSLLLAAIILLLCVAIFHLMRPLAEALESSRHQHEFTWEHVSGIAMRITRQQRLMDANPNLFRLFNLSIGDLLVTIQTPDEQDRIRQYLEQAADSDALVDFECNLIDREGDVGRWAIRVRPWSQGNNQYLLVTGDDISKRHYMEILLREEQQRLSTYMETMQTLLLVCDADCMVRRVNHQTLVLLQLSEKQINGFPLSWLMPRHQALATELQIKNVIGRQNGSLALEFPLVTTHGRERIVNWRITWLDDCQELLLAGLDMTEIIANRTALEAANQRIREALTQAEQANHSKSIFLANMSHEIRTPMNGILGATELILDSSLSHEQRHYLDIIHRSSQGLLEILNDILDLSKIESGHLELEDIDFDLNQLLTEICQLFREPARRQHLNLIYYYSGHLPHQWRGDPKRLRQIITNLLSNSLKFTEEGRIEIRVEGEQTAQREYRLDIAIIDTGIGISANQQEQIFSAFRQADSSTSRRYGGTGLGLTICRHLAEAMKGQILLHSEPGRGSTFTLTLPIRQASLPTSSGPAARLQPAHLQGHVLLAEDNEVNRKVATRMLEKLGLTCLNVNNGEEAVEAVQRHPVDLVLMDINMPVLDGIQATRAIRALKDECNTVPILALTANAMMEDRRRCLEAGMNGFISKPIRLEQLRQALLEALPTLAAP</sequence>
<dbReference type="SMART" id="SM00387">
    <property type="entry name" value="HATPase_c"/>
    <property type="match status" value="1"/>
</dbReference>
<feature type="domain" description="Histidine kinase" evidence="13">
    <location>
        <begin position="349"/>
        <end position="570"/>
    </location>
</feature>
<keyword evidence="12" id="KW-0812">Transmembrane</keyword>
<keyword evidence="7 15" id="KW-0067">ATP-binding</keyword>
<evidence type="ECO:0000256" key="3">
    <source>
        <dbReference type="ARBA" id="ARBA00022553"/>
    </source>
</evidence>
<evidence type="ECO:0000259" key="14">
    <source>
        <dbReference type="PROSITE" id="PS50110"/>
    </source>
</evidence>
<dbReference type="InterPro" id="IPR003594">
    <property type="entry name" value="HATPase_dom"/>
</dbReference>
<comment type="caution">
    <text evidence="15">The sequence shown here is derived from an EMBL/GenBank/DDBJ whole genome shotgun (WGS) entry which is preliminary data.</text>
</comment>
<evidence type="ECO:0000256" key="1">
    <source>
        <dbReference type="ARBA" id="ARBA00000085"/>
    </source>
</evidence>
<dbReference type="CDD" id="cd17546">
    <property type="entry name" value="REC_hyHK_CKI1_RcsC-like"/>
    <property type="match status" value="1"/>
</dbReference>
<keyword evidence="16" id="KW-1185">Reference proteome</keyword>
<dbReference type="SUPFAM" id="SSF55874">
    <property type="entry name" value="ATPase domain of HSP90 chaperone/DNA topoisomerase II/histidine kinase"/>
    <property type="match status" value="1"/>
</dbReference>
<dbReference type="SMART" id="SM00091">
    <property type="entry name" value="PAS"/>
    <property type="match status" value="2"/>
</dbReference>
<evidence type="ECO:0000256" key="11">
    <source>
        <dbReference type="PROSITE-ProRule" id="PRU00169"/>
    </source>
</evidence>
<evidence type="ECO:0000256" key="2">
    <source>
        <dbReference type="ARBA" id="ARBA00012438"/>
    </source>
</evidence>
<dbReference type="Gene3D" id="3.30.450.20">
    <property type="entry name" value="PAS domain"/>
    <property type="match status" value="2"/>
</dbReference>
<accession>A0A9X3ECE5</accession>
<dbReference type="SUPFAM" id="SSF47384">
    <property type="entry name" value="Homodimeric domain of signal transducing histidine kinase"/>
    <property type="match status" value="1"/>
</dbReference>
<dbReference type="SMART" id="SM00448">
    <property type="entry name" value="REC"/>
    <property type="match status" value="1"/>
</dbReference>
<dbReference type="AlphaFoldDB" id="A0A9X3ECE5"/>
<dbReference type="SMART" id="SM00388">
    <property type="entry name" value="HisKA"/>
    <property type="match status" value="1"/>
</dbReference>
<dbReference type="CDD" id="cd16922">
    <property type="entry name" value="HATPase_EvgS-ArcB-TorS-like"/>
    <property type="match status" value="1"/>
</dbReference>
<dbReference type="EMBL" id="JAPNOA010000020">
    <property type="protein sequence ID" value="MCY0964967.1"/>
    <property type="molecule type" value="Genomic_DNA"/>
</dbReference>
<comment type="catalytic activity">
    <reaction evidence="1">
        <text>ATP + protein L-histidine = ADP + protein N-phospho-L-histidine.</text>
        <dbReference type="EC" id="2.7.13.3"/>
    </reaction>
</comment>
<dbReference type="InterPro" id="IPR003661">
    <property type="entry name" value="HisK_dim/P_dom"/>
</dbReference>
<comment type="subunit">
    <text evidence="9">At low DSF concentrations, interacts with RpfF.</text>
</comment>
<dbReference type="PANTHER" id="PTHR45339:SF1">
    <property type="entry name" value="HYBRID SIGNAL TRANSDUCTION HISTIDINE KINASE J"/>
    <property type="match status" value="1"/>
</dbReference>
<dbReference type="InterPro" id="IPR000014">
    <property type="entry name" value="PAS"/>
</dbReference>
<evidence type="ECO:0000256" key="7">
    <source>
        <dbReference type="ARBA" id="ARBA00022840"/>
    </source>
</evidence>
<evidence type="ECO:0000256" key="10">
    <source>
        <dbReference type="ARBA" id="ARBA00068150"/>
    </source>
</evidence>
<dbReference type="PROSITE" id="PS50110">
    <property type="entry name" value="RESPONSE_REGULATORY"/>
    <property type="match status" value="1"/>
</dbReference>
<feature type="modified residue" description="4-aspartylphosphate" evidence="11">
    <location>
        <position position="640"/>
    </location>
</feature>
<keyword evidence="4" id="KW-0808">Transferase</keyword>
<evidence type="ECO:0000256" key="9">
    <source>
        <dbReference type="ARBA" id="ARBA00064003"/>
    </source>
</evidence>
<dbReference type="InterPro" id="IPR036890">
    <property type="entry name" value="HATPase_C_sf"/>
</dbReference>
<dbReference type="Gene3D" id="1.10.287.130">
    <property type="match status" value="1"/>
</dbReference>
<keyword evidence="5" id="KW-0547">Nucleotide-binding</keyword>
<feature type="transmembrane region" description="Helical" evidence="12">
    <location>
        <begin position="50"/>
        <end position="72"/>
    </location>
</feature>
<dbReference type="InterPro" id="IPR036097">
    <property type="entry name" value="HisK_dim/P_sf"/>
</dbReference>
<dbReference type="InterPro" id="IPR005467">
    <property type="entry name" value="His_kinase_dom"/>
</dbReference>
<dbReference type="RefSeq" id="WP_283173185.1">
    <property type="nucleotide sequence ID" value="NZ_JAPNOA010000020.1"/>
</dbReference>
<dbReference type="PROSITE" id="PS51257">
    <property type="entry name" value="PROKAR_LIPOPROTEIN"/>
    <property type="match status" value="1"/>
</dbReference>
<dbReference type="CDD" id="cd00130">
    <property type="entry name" value="PAS"/>
    <property type="match status" value="1"/>
</dbReference>
<protein>
    <recommendedName>
        <fullName evidence="10">Sensory/regulatory protein RpfC</fullName>
        <ecNumber evidence="2">2.7.13.3</ecNumber>
    </recommendedName>
</protein>
<evidence type="ECO:0000256" key="5">
    <source>
        <dbReference type="ARBA" id="ARBA00022741"/>
    </source>
</evidence>
<gene>
    <name evidence="15" type="ORF">OUO13_07190</name>
</gene>
<dbReference type="PRINTS" id="PR00344">
    <property type="entry name" value="BCTRLSENSOR"/>
</dbReference>
<evidence type="ECO:0000259" key="13">
    <source>
        <dbReference type="PROSITE" id="PS50109"/>
    </source>
</evidence>
<dbReference type="InterPro" id="IPR011006">
    <property type="entry name" value="CheY-like_superfamily"/>
</dbReference>
<dbReference type="Pfam" id="PF02518">
    <property type="entry name" value="HATPase_c"/>
    <property type="match status" value="1"/>
</dbReference>
<evidence type="ECO:0000256" key="12">
    <source>
        <dbReference type="SAM" id="Phobius"/>
    </source>
</evidence>
<dbReference type="GO" id="GO:0000155">
    <property type="term" value="F:phosphorelay sensor kinase activity"/>
    <property type="evidence" value="ECO:0007669"/>
    <property type="project" value="InterPro"/>
</dbReference>
<keyword evidence="8" id="KW-0902">Two-component regulatory system</keyword>
<dbReference type="InterPro" id="IPR013656">
    <property type="entry name" value="PAS_4"/>
</dbReference>
<proteinExistence type="predicted"/>
<evidence type="ECO:0000313" key="16">
    <source>
        <dbReference type="Proteomes" id="UP001150830"/>
    </source>
</evidence>
<keyword evidence="3 11" id="KW-0597">Phosphoprotein</keyword>
<evidence type="ECO:0000256" key="6">
    <source>
        <dbReference type="ARBA" id="ARBA00022777"/>
    </source>
</evidence>
<name>A0A9X3ECE5_9GAMM</name>
<keyword evidence="12" id="KW-0472">Membrane</keyword>
<dbReference type="CDD" id="cd00082">
    <property type="entry name" value="HisKA"/>
    <property type="match status" value="1"/>
</dbReference>
<dbReference type="FunFam" id="3.30.565.10:FF:000010">
    <property type="entry name" value="Sensor histidine kinase RcsC"/>
    <property type="match status" value="1"/>
</dbReference>
<dbReference type="Proteomes" id="UP001150830">
    <property type="component" value="Unassembled WGS sequence"/>
</dbReference>
<feature type="domain" description="Response regulatory" evidence="14">
    <location>
        <begin position="591"/>
        <end position="708"/>
    </location>
</feature>
<dbReference type="InterPro" id="IPR001789">
    <property type="entry name" value="Sig_transdc_resp-reg_receiver"/>
</dbReference>
<evidence type="ECO:0000256" key="4">
    <source>
        <dbReference type="ARBA" id="ARBA00022679"/>
    </source>
</evidence>
<evidence type="ECO:0000313" key="15">
    <source>
        <dbReference type="EMBL" id="MCY0964967.1"/>
    </source>
</evidence>
<keyword evidence="6" id="KW-0418">Kinase</keyword>
<dbReference type="Gene3D" id="3.30.565.10">
    <property type="entry name" value="Histidine kinase-like ATPase, C-terminal domain"/>
    <property type="match status" value="1"/>
</dbReference>
<dbReference type="Gene3D" id="3.40.50.2300">
    <property type="match status" value="1"/>
</dbReference>
<keyword evidence="12" id="KW-1133">Transmembrane helix</keyword>
<dbReference type="Pfam" id="PF00512">
    <property type="entry name" value="HisKA"/>
    <property type="match status" value="1"/>
</dbReference>
<dbReference type="InterPro" id="IPR004358">
    <property type="entry name" value="Sig_transdc_His_kin-like_C"/>
</dbReference>
<evidence type="ECO:0000256" key="8">
    <source>
        <dbReference type="ARBA" id="ARBA00023012"/>
    </source>
</evidence>
<dbReference type="GO" id="GO:0005524">
    <property type="term" value="F:ATP binding"/>
    <property type="evidence" value="ECO:0007669"/>
    <property type="project" value="UniProtKB-KW"/>
</dbReference>
<dbReference type="FunFam" id="1.10.287.130:FF:000002">
    <property type="entry name" value="Two-component osmosensing histidine kinase"/>
    <property type="match status" value="1"/>
</dbReference>
<dbReference type="SUPFAM" id="SSF52172">
    <property type="entry name" value="CheY-like"/>
    <property type="match status" value="1"/>
</dbReference>
<organism evidence="15 16">
    <name type="scientific">Parathalassolituus penaei</name>
    <dbReference type="NCBI Taxonomy" id="2997323"/>
    <lineage>
        <taxon>Bacteria</taxon>
        <taxon>Pseudomonadati</taxon>
        <taxon>Pseudomonadota</taxon>
        <taxon>Gammaproteobacteria</taxon>
        <taxon>Oceanospirillales</taxon>
        <taxon>Oceanospirillaceae</taxon>
        <taxon>Parathalassolituus</taxon>
    </lineage>
</organism>
<dbReference type="InterPro" id="IPR035965">
    <property type="entry name" value="PAS-like_dom_sf"/>
</dbReference>
<dbReference type="EC" id="2.7.13.3" evidence="2"/>
<dbReference type="PROSITE" id="PS50109">
    <property type="entry name" value="HIS_KIN"/>
    <property type="match status" value="1"/>
</dbReference>
<dbReference type="PANTHER" id="PTHR45339">
    <property type="entry name" value="HYBRID SIGNAL TRANSDUCTION HISTIDINE KINASE J"/>
    <property type="match status" value="1"/>
</dbReference>
<dbReference type="Pfam" id="PF00072">
    <property type="entry name" value="Response_reg"/>
    <property type="match status" value="1"/>
</dbReference>
<dbReference type="Pfam" id="PF08448">
    <property type="entry name" value="PAS_4"/>
    <property type="match status" value="1"/>
</dbReference>
<reference evidence="15" key="1">
    <citation type="submission" date="2022-11" db="EMBL/GenBank/DDBJ databases">
        <title>Parathalassolutuus dongxingensis gen. nov., sp. nov., a novel member of family Oceanospirillaceae isolated from a coastal shrimp pond in Guangxi, China.</title>
        <authorList>
            <person name="Chen H."/>
        </authorList>
    </citation>
    <scope>NUCLEOTIDE SEQUENCE</scope>
    <source>
        <strain evidence="15">G-43</strain>
    </source>
</reference>